<name>D0N5V5_PHYIT</name>
<dbReference type="InParanoid" id="D0N5V5"/>
<proteinExistence type="predicted"/>
<dbReference type="Proteomes" id="UP000006643">
    <property type="component" value="Unassembled WGS sequence"/>
</dbReference>
<organism evidence="2 3">
    <name type="scientific">Phytophthora infestans (strain T30-4)</name>
    <name type="common">Potato late blight agent</name>
    <dbReference type="NCBI Taxonomy" id="403677"/>
    <lineage>
        <taxon>Eukaryota</taxon>
        <taxon>Sar</taxon>
        <taxon>Stramenopiles</taxon>
        <taxon>Oomycota</taxon>
        <taxon>Peronosporomycetes</taxon>
        <taxon>Peronosporales</taxon>
        <taxon>Peronosporaceae</taxon>
        <taxon>Phytophthora</taxon>
    </lineage>
</organism>
<evidence type="ECO:0000313" key="2">
    <source>
        <dbReference type="EMBL" id="EEY70446.1"/>
    </source>
</evidence>
<dbReference type="OMA" id="MWAADEK"/>
<dbReference type="OrthoDB" id="25675at2759"/>
<dbReference type="GeneID" id="9472054"/>
<keyword evidence="3" id="KW-1185">Reference proteome</keyword>
<dbReference type="AlphaFoldDB" id="D0N5V5"/>
<reference evidence="3" key="1">
    <citation type="journal article" date="2009" name="Nature">
        <title>Genome sequence and analysis of the Irish potato famine pathogen Phytophthora infestans.</title>
        <authorList>
            <consortium name="The Broad Institute Genome Sequencing Platform"/>
            <person name="Haas B.J."/>
            <person name="Kamoun S."/>
            <person name="Zody M.C."/>
            <person name="Jiang R.H."/>
            <person name="Handsaker R.E."/>
            <person name="Cano L.M."/>
            <person name="Grabherr M."/>
            <person name="Kodira C.D."/>
            <person name="Raffaele S."/>
            <person name="Torto-Alalibo T."/>
            <person name="Bozkurt T.O."/>
            <person name="Ah-Fong A.M."/>
            <person name="Alvarado L."/>
            <person name="Anderson V.L."/>
            <person name="Armstrong M.R."/>
            <person name="Avrova A."/>
            <person name="Baxter L."/>
            <person name="Beynon J."/>
            <person name="Boevink P.C."/>
            <person name="Bollmann S.R."/>
            <person name="Bos J.I."/>
            <person name="Bulone V."/>
            <person name="Cai G."/>
            <person name="Cakir C."/>
            <person name="Carrington J.C."/>
            <person name="Chawner M."/>
            <person name="Conti L."/>
            <person name="Costanzo S."/>
            <person name="Ewan R."/>
            <person name="Fahlgren N."/>
            <person name="Fischbach M.A."/>
            <person name="Fugelstad J."/>
            <person name="Gilroy E.M."/>
            <person name="Gnerre S."/>
            <person name="Green P.J."/>
            <person name="Grenville-Briggs L.J."/>
            <person name="Griffith J."/>
            <person name="Grunwald N.J."/>
            <person name="Horn K."/>
            <person name="Horner N.R."/>
            <person name="Hu C.H."/>
            <person name="Huitema E."/>
            <person name="Jeong D.H."/>
            <person name="Jones A.M."/>
            <person name="Jones J.D."/>
            <person name="Jones R.W."/>
            <person name="Karlsson E.K."/>
            <person name="Kunjeti S.G."/>
            <person name="Lamour K."/>
            <person name="Liu Z."/>
            <person name="Ma L."/>
            <person name="Maclean D."/>
            <person name="Chibucos M.C."/>
            <person name="McDonald H."/>
            <person name="McWalters J."/>
            <person name="Meijer H.J."/>
            <person name="Morgan W."/>
            <person name="Morris P.F."/>
            <person name="Munro C.A."/>
            <person name="O'Neill K."/>
            <person name="Ospina-Giraldo M."/>
            <person name="Pinzon A."/>
            <person name="Pritchard L."/>
            <person name="Ramsahoye B."/>
            <person name="Ren Q."/>
            <person name="Restrepo S."/>
            <person name="Roy S."/>
            <person name="Sadanandom A."/>
            <person name="Savidor A."/>
            <person name="Schornack S."/>
            <person name="Schwartz D.C."/>
            <person name="Schumann U.D."/>
            <person name="Schwessinger B."/>
            <person name="Seyer L."/>
            <person name="Sharpe T."/>
            <person name="Silvar C."/>
            <person name="Song J."/>
            <person name="Studholme D.J."/>
            <person name="Sykes S."/>
            <person name="Thines M."/>
            <person name="van de Vondervoort P.J."/>
            <person name="Phuntumart V."/>
            <person name="Wawra S."/>
            <person name="Weide R."/>
            <person name="Win J."/>
            <person name="Young C."/>
            <person name="Zhou S."/>
            <person name="Fry W."/>
            <person name="Meyers B.C."/>
            <person name="van West P."/>
            <person name="Ristaino J."/>
            <person name="Govers F."/>
            <person name="Birch P.R."/>
            <person name="Whisson S.C."/>
            <person name="Judelson H.S."/>
            <person name="Nusbaum C."/>
        </authorList>
    </citation>
    <scope>NUCLEOTIDE SEQUENCE [LARGE SCALE GENOMIC DNA]</scope>
    <source>
        <strain evidence="3">T30-4</strain>
    </source>
</reference>
<dbReference type="VEuPathDB" id="FungiDB:PITG_05864"/>
<evidence type="ECO:0000313" key="3">
    <source>
        <dbReference type="Proteomes" id="UP000006643"/>
    </source>
</evidence>
<dbReference type="KEGG" id="pif:PITG_05864"/>
<accession>D0N5V5</accession>
<evidence type="ECO:0000256" key="1">
    <source>
        <dbReference type="SAM" id="MobiDB-lite"/>
    </source>
</evidence>
<feature type="region of interest" description="Disordered" evidence="1">
    <location>
        <begin position="62"/>
        <end position="89"/>
    </location>
</feature>
<gene>
    <name evidence="2" type="ORF">PITG_05864</name>
</gene>
<dbReference type="eggNOG" id="ENOG502R7IW">
    <property type="taxonomic scope" value="Eukaryota"/>
</dbReference>
<sequence length="105" mass="11478">MALGSSSGVKSSSSCTNWSLEILRAVTQSDSKLPSLFPRKHFLDIVDDDWITDTLSDDEIEVPPALDVDPNGSESPTGEPPMWTAGEKVDRWNDLGLDQWAKDSA</sequence>
<dbReference type="RefSeq" id="XP_002998100.1">
    <property type="nucleotide sequence ID" value="XM_002998054.1"/>
</dbReference>
<dbReference type="EMBL" id="DS028126">
    <property type="protein sequence ID" value="EEY70446.1"/>
    <property type="molecule type" value="Genomic_DNA"/>
</dbReference>
<evidence type="ECO:0008006" key="4">
    <source>
        <dbReference type="Google" id="ProtNLM"/>
    </source>
</evidence>
<protein>
    <recommendedName>
        <fullName evidence="4">Anaphase-promoting complex subunit 13</fullName>
    </recommendedName>
</protein>
<dbReference type="HOGENOM" id="CLU_177345_0_0_1"/>